<keyword evidence="1" id="KW-0472">Membrane</keyword>
<sequence>MRALRAFGAFWYDFVVGDDWRLFAGVVVALAATAALAGAGVPAWWFMPPAAIGLLAWSLARAVRRKDGDRSRAG</sequence>
<reference evidence="2 3" key="1">
    <citation type="submission" date="2016-10" db="EMBL/GenBank/DDBJ databases">
        <authorList>
            <person name="de Groot N.N."/>
        </authorList>
    </citation>
    <scope>NUCLEOTIDE SEQUENCE [LARGE SCALE GENOMIC DNA]</scope>
    <source>
        <strain evidence="2 3">CGMCC 4.2022</strain>
    </source>
</reference>
<dbReference type="AlphaFoldDB" id="A0A1H0BY04"/>
<dbReference type="Proteomes" id="UP000199341">
    <property type="component" value="Unassembled WGS sequence"/>
</dbReference>
<dbReference type="EMBL" id="FNIE01000004">
    <property type="protein sequence ID" value="SDN50559.1"/>
    <property type="molecule type" value="Genomic_DNA"/>
</dbReference>
<organism evidence="2 3">
    <name type="scientific">Actinacidiphila guanduensis</name>
    <dbReference type="NCBI Taxonomy" id="310781"/>
    <lineage>
        <taxon>Bacteria</taxon>
        <taxon>Bacillati</taxon>
        <taxon>Actinomycetota</taxon>
        <taxon>Actinomycetes</taxon>
        <taxon>Kitasatosporales</taxon>
        <taxon>Streptomycetaceae</taxon>
        <taxon>Actinacidiphila</taxon>
    </lineage>
</organism>
<feature type="transmembrane region" description="Helical" evidence="1">
    <location>
        <begin position="43"/>
        <end position="63"/>
    </location>
</feature>
<dbReference type="RefSeq" id="WP_218136638.1">
    <property type="nucleotide sequence ID" value="NZ_FNIE01000004.1"/>
</dbReference>
<evidence type="ECO:0000256" key="1">
    <source>
        <dbReference type="SAM" id="Phobius"/>
    </source>
</evidence>
<evidence type="ECO:0000313" key="3">
    <source>
        <dbReference type="Proteomes" id="UP000199341"/>
    </source>
</evidence>
<keyword evidence="1" id="KW-0812">Transmembrane</keyword>
<feature type="transmembrane region" description="Helical" evidence="1">
    <location>
        <begin position="20"/>
        <end position="37"/>
    </location>
</feature>
<name>A0A1H0BY04_9ACTN</name>
<gene>
    <name evidence="2" type="ORF">SAMN05216259_104350</name>
</gene>
<protein>
    <submittedName>
        <fullName evidence="2">Uncharacterized protein</fullName>
    </submittedName>
</protein>
<keyword evidence="1" id="KW-1133">Transmembrane helix</keyword>
<accession>A0A1H0BY04</accession>
<proteinExistence type="predicted"/>
<dbReference type="STRING" id="310781.SAMN05216259_104350"/>
<keyword evidence="3" id="KW-1185">Reference proteome</keyword>
<evidence type="ECO:0000313" key="2">
    <source>
        <dbReference type="EMBL" id="SDN50559.1"/>
    </source>
</evidence>